<evidence type="ECO:0000256" key="11">
    <source>
        <dbReference type="ARBA" id="ARBA00023027"/>
    </source>
</evidence>
<feature type="transmembrane region" description="Helical" evidence="16">
    <location>
        <begin position="82"/>
        <end position="102"/>
    </location>
</feature>
<dbReference type="PANTHER" id="PTHR11435">
    <property type="entry name" value="NADH UBIQUINONE OXIDOREDUCTASE SUBUNIT ND6"/>
    <property type="match status" value="1"/>
</dbReference>
<proteinExistence type="inferred from homology"/>
<dbReference type="PANTHER" id="PTHR11435:SF1">
    <property type="entry name" value="NADH-UBIQUINONE OXIDOREDUCTASE CHAIN 6"/>
    <property type="match status" value="1"/>
</dbReference>
<accession>A0A0N7AXN2</accession>
<reference evidence="17" key="1">
    <citation type="submission" date="2014-09" db="EMBL/GenBank/DDBJ databases">
        <title>300 million years of diversification: Elucidating the patterns of orthopteran evolution based on comprehensive taxon and gene sampling.</title>
        <authorList>
            <person name="Song H."/>
            <person name="Amedegnato C."/>
            <person name="Cigliano M.M."/>
            <person name="Desutter-Grandcolas L."/>
            <person name="Heads S.W."/>
            <person name="Huang Y."/>
            <person name="Otte D."/>
            <person name="Whiting M.F."/>
        </authorList>
    </citation>
    <scope>NUCLEOTIDE SEQUENCE</scope>
    <source>
        <strain evidence="17">BYU-IGC-OR014</strain>
    </source>
</reference>
<evidence type="ECO:0000256" key="14">
    <source>
        <dbReference type="ARBA" id="ARBA00031019"/>
    </source>
</evidence>
<protein>
    <recommendedName>
        <fullName evidence="4">NADH-ubiquinone oxidoreductase chain 6</fullName>
        <ecNumber evidence="3">7.1.1.2</ecNumber>
    </recommendedName>
    <alternativeName>
        <fullName evidence="14">NADH dehydrogenase subunit 6</fullName>
    </alternativeName>
</protein>
<gene>
    <name evidence="17" type="primary">nad6</name>
</gene>
<evidence type="ECO:0000256" key="13">
    <source>
        <dbReference type="ARBA" id="ARBA00023136"/>
    </source>
</evidence>
<keyword evidence="10 16" id="KW-1133">Transmembrane helix</keyword>
<dbReference type="AlphaFoldDB" id="A0A0N7AXN2"/>
<evidence type="ECO:0000256" key="10">
    <source>
        <dbReference type="ARBA" id="ARBA00022989"/>
    </source>
</evidence>
<dbReference type="EMBL" id="KM657331">
    <property type="protein sequence ID" value="AJW76314.1"/>
    <property type="molecule type" value="Genomic_DNA"/>
</dbReference>
<geneLocation type="mitochondrion" evidence="17"/>
<evidence type="ECO:0000256" key="6">
    <source>
        <dbReference type="ARBA" id="ARBA00022660"/>
    </source>
</evidence>
<evidence type="ECO:0000256" key="5">
    <source>
        <dbReference type="ARBA" id="ARBA00022448"/>
    </source>
</evidence>
<dbReference type="GO" id="GO:0031966">
    <property type="term" value="C:mitochondrial membrane"/>
    <property type="evidence" value="ECO:0007669"/>
    <property type="project" value="UniProtKB-SubCell"/>
</dbReference>
<evidence type="ECO:0000256" key="7">
    <source>
        <dbReference type="ARBA" id="ARBA00022692"/>
    </source>
</evidence>
<evidence type="ECO:0000256" key="3">
    <source>
        <dbReference type="ARBA" id="ARBA00012944"/>
    </source>
</evidence>
<keyword evidence="12 17" id="KW-0496">Mitochondrion</keyword>
<keyword evidence="7 16" id="KW-0812">Transmembrane</keyword>
<evidence type="ECO:0000256" key="15">
    <source>
        <dbReference type="ARBA" id="ARBA00049551"/>
    </source>
</evidence>
<evidence type="ECO:0000256" key="16">
    <source>
        <dbReference type="SAM" id="Phobius"/>
    </source>
</evidence>
<comment type="catalytic activity">
    <reaction evidence="15">
        <text>a ubiquinone + NADH + 5 H(+)(in) = a ubiquinol + NAD(+) + 4 H(+)(out)</text>
        <dbReference type="Rhea" id="RHEA:29091"/>
        <dbReference type="Rhea" id="RHEA-COMP:9565"/>
        <dbReference type="Rhea" id="RHEA-COMP:9566"/>
        <dbReference type="ChEBI" id="CHEBI:15378"/>
        <dbReference type="ChEBI" id="CHEBI:16389"/>
        <dbReference type="ChEBI" id="CHEBI:17976"/>
        <dbReference type="ChEBI" id="CHEBI:57540"/>
        <dbReference type="ChEBI" id="CHEBI:57945"/>
        <dbReference type="EC" id="7.1.1.2"/>
    </reaction>
</comment>
<organism evidence="17">
    <name type="scientific">Stenopelmatus fuscus</name>
    <name type="common">Jerusalem cricket</name>
    <dbReference type="NCBI Taxonomy" id="202428"/>
    <lineage>
        <taxon>Eukaryota</taxon>
        <taxon>Metazoa</taxon>
        <taxon>Ecdysozoa</taxon>
        <taxon>Arthropoda</taxon>
        <taxon>Hexapoda</taxon>
        <taxon>Insecta</taxon>
        <taxon>Pterygota</taxon>
        <taxon>Neoptera</taxon>
        <taxon>Polyneoptera</taxon>
        <taxon>Orthoptera</taxon>
        <taxon>Ensifera</taxon>
        <taxon>Tettigoniidea</taxon>
        <taxon>Stenopelmatoidea</taxon>
        <taxon>Stenopelmatidae</taxon>
        <taxon>Stenopelmatus</taxon>
    </lineage>
</organism>
<sequence length="175" mass="19845">MMLISLMTSNVMASIIFTQLNHPLAMTLLILMQTLLICLFTGLISQSFWFAYILFLVFLGGMLVLFIYITTLASNEMFNIPIKLLLISMSSSILLVMIIMLIDKSTISFMIMNADMNDTLNKMNVSYNESALSLTKLYNKPTDLITLMLVMYLFLTLIAIVTITDIFQGPLRQKN</sequence>
<comment type="similarity">
    <text evidence="2">Belongs to the complex I subunit 6 family.</text>
</comment>
<keyword evidence="6" id="KW-0679">Respiratory chain</keyword>
<keyword evidence="5" id="KW-0813">Transport</keyword>
<feature type="transmembrane region" description="Helical" evidence="16">
    <location>
        <begin position="23"/>
        <end position="42"/>
    </location>
</feature>
<evidence type="ECO:0000256" key="8">
    <source>
        <dbReference type="ARBA" id="ARBA00022967"/>
    </source>
</evidence>
<keyword evidence="8" id="KW-1278">Translocase</keyword>
<feature type="transmembrane region" description="Helical" evidence="16">
    <location>
        <begin position="49"/>
        <end position="70"/>
    </location>
</feature>
<name>A0A0N7AXN2_STEFS</name>
<dbReference type="GO" id="GO:0008137">
    <property type="term" value="F:NADH dehydrogenase (ubiquinone) activity"/>
    <property type="evidence" value="ECO:0007669"/>
    <property type="project" value="UniProtKB-EC"/>
</dbReference>
<evidence type="ECO:0000256" key="12">
    <source>
        <dbReference type="ARBA" id="ARBA00023128"/>
    </source>
</evidence>
<keyword evidence="11" id="KW-0520">NAD</keyword>
<dbReference type="InterPro" id="IPR050269">
    <property type="entry name" value="ComplexI_Subunit6"/>
</dbReference>
<comment type="subcellular location">
    <subcellularLocation>
        <location evidence="1">Mitochondrion membrane</location>
        <topology evidence="1">Multi-pass membrane protein</topology>
    </subcellularLocation>
</comment>
<evidence type="ECO:0000313" key="17">
    <source>
        <dbReference type="EMBL" id="AJW76314.1"/>
    </source>
</evidence>
<evidence type="ECO:0000256" key="4">
    <source>
        <dbReference type="ARBA" id="ARBA00021095"/>
    </source>
</evidence>
<keyword evidence="13 16" id="KW-0472">Membrane</keyword>
<evidence type="ECO:0000256" key="9">
    <source>
        <dbReference type="ARBA" id="ARBA00022982"/>
    </source>
</evidence>
<keyword evidence="9" id="KW-0249">Electron transport</keyword>
<feature type="transmembrane region" description="Helical" evidence="16">
    <location>
        <begin position="144"/>
        <end position="167"/>
    </location>
</feature>
<evidence type="ECO:0000256" key="1">
    <source>
        <dbReference type="ARBA" id="ARBA00004225"/>
    </source>
</evidence>
<evidence type="ECO:0000256" key="2">
    <source>
        <dbReference type="ARBA" id="ARBA00005698"/>
    </source>
</evidence>
<dbReference type="EC" id="7.1.1.2" evidence="3"/>